<proteinExistence type="predicted"/>
<dbReference type="Proteomes" id="UP000800094">
    <property type="component" value="Unassembled WGS sequence"/>
</dbReference>
<accession>A0A6A6IS02</accession>
<name>A0A6A6IS02_9PLEO</name>
<gene>
    <name evidence="3" type="ORF">BU26DRAFT_211815</name>
</gene>
<dbReference type="GeneID" id="54573986"/>
<feature type="region of interest" description="Disordered" evidence="1">
    <location>
        <begin position="75"/>
        <end position="95"/>
    </location>
</feature>
<evidence type="ECO:0000313" key="4">
    <source>
        <dbReference type="Proteomes" id="UP000800094"/>
    </source>
</evidence>
<evidence type="ECO:0000256" key="2">
    <source>
        <dbReference type="SAM" id="Phobius"/>
    </source>
</evidence>
<feature type="region of interest" description="Disordered" evidence="1">
    <location>
        <begin position="225"/>
        <end position="245"/>
    </location>
</feature>
<dbReference type="AlphaFoldDB" id="A0A6A6IS02"/>
<dbReference type="OrthoDB" id="3800140at2759"/>
<keyword evidence="2" id="KW-1133">Transmembrane helix</keyword>
<keyword evidence="2" id="KW-0472">Membrane</keyword>
<sequence>MDTTRSSKSAASCYDGFYCAYDSKNVAFCCEKNTDVGDCGDLLNETLSSTERAAPNTTIPVTAIFTPLTTASDQSVVVRPDRTPPPSLPGATNGYTKNIDAERDISTAVRVGIGIGAFIGAAVLFALAAFCFIHRRRKARYKALGDTDTNAGDKVLAEHPEPFPSPRSLSPAPEASEPMRGDTVVSPDRRSSDVVSPVPLQQYPDNLGIYGTPAALAARHRSLELTHLPSPRTRAHGETDTNLHL</sequence>
<evidence type="ECO:0000313" key="3">
    <source>
        <dbReference type="EMBL" id="KAF2252927.1"/>
    </source>
</evidence>
<feature type="compositionally biased region" description="Basic and acidic residues" evidence="1">
    <location>
        <begin position="235"/>
        <end position="245"/>
    </location>
</feature>
<keyword evidence="2" id="KW-0812">Transmembrane</keyword>
<dbReference type="EMBL" id="ML987191">
    <property type="protein sequence ID" value="KAF2252927.1"/>
    <property type="molecule type" value="Genomic_DNA"/>
</dbReference>
<organism evidence="3 4">
    <name type="scientific">Trematosphaeria pertusa</name>
    <dbReference type="NCBI Taxonomy" id="390896"/>
    <lineage>
        <taxon>Eukaryota</taxon>
        <taxon>Fungi</taxon>
        <taxon>Dikarya</taxon>
        <taxon>Ascomycota</taxon>
        <taxon>Pezizomycotina</taxon>
        <taxon>Dothideomycetes</taxon>
        <taxon>Pleosporomycetidae</taxon>
        <taxon>Pleosporales</taxon>
        <taxon>Massarineae</taxon>
        <taxon>Trematosphaeriaceae</taxon>
        <taxon>Trematosphaeria</taxon>
    </lineage>
</organism>
<dbReference type="RefSeq" id="XP_033687931.1">
    <property type="nucleotide sequence ID" value="XM_033820656.1"/>
</dbReference>
<keyword evidence="4" id="KW-1185">Reference proteome</keyword>
<protein>
    <submittedName>
        <fullName evidence="3">Uncharacterized protein</fullName>
    </submittedName>
</protein>
<reference evidence="3" key="1">
    <citation type="journal article" date="2020" name="Stud. Mycol.">
        <title>101 Dothideomycetes genomes: a test case for predicting lifestyles and emergence of pathogens.</title>
        <authorList>
            <person name="Haridas S."/>
            <person name="Albert R."/>
            <person name="Binder M."/>
            <person name="Bloem J."/>
            <person name="Labutti K."/>
            <person name="Salamov A."/>
            <person name="Andreopoulos B."/>
            <person name="Baker S."/>
            <person name="Barry K."/>
            <person name="Bills G."/>
            <person name="Bluhm B."/>
            <person name="Cannon C."/>
            <person name="Castanera R."/>
            <person name="Culley D."/>
            <person name="Daum C."/>
            <person name="Ezra D."/>
            <person name="Gonzalez J."/>
            <person name="Henrissat B."/>
            <person name="Kuo A."/>
            <person name="Liang C."/>
            <person name="Lipzen A."/>
            <person name="Lutzoni F."/>
            <person name="Magnuson J."/>
            <person name="Mondo S."/>
            <person name="Nolan M."/>
            <person name="Ohm R."/>
            <person name="Pangilinan J."/>
            <person name="Park H.-J."/>
            <person name="Ramirez L."/>
            <person name="Alfaro M."/>
            <person name="Sun H."/>
            <person name="Tritt A."/>
            <person name="Yoshinaga Y."/>
            <person name="Zwiers L.-H."/>
            <person name="Turgeon B."/>
            <person name="Goodwin S."/>
            <person name="Spatafora J."/>
            <person name="Crous P."/>
            <person name="Grigoriev I."/>
        </authorList>
    </citation>
    <scope>NUCLEOTIDE SEQUENCE</scope>
    <source>
        <strain evidence="3">CBS 122368</strain>
    </source>
</reference>
<feature type="region of interest" description="Disordered" evidence="1">
    <location>
        <begin position="146"/>
        <end position="198"/>
    </location>
</feature>
<feature type="transmembrane region" description="Helical" evidence="2">
    <location>
        <begin position="111"/>
        <end position="133"/>
    </location>
</feature>
<evidence type="ECO:0000256" key="1">
    <source>
        <dbReference type="SAM" id="MobiDB-lite"/>
    </source>
</evidence>